<evidence type="ECO:0000256" key="2">
    <source>
        <dbReference type="SAM" id="SignalP"/>
    </source>
</evidence>
<evidence type="ECO:0000313" key="4">
    <source>
        <dbReference type="Proteomes" id="UP000182983"/>
    </source>
</evidence>
<organism evidence="3 4">
    <name type="scientific">Magnetospirillum fulvum</name>
    <name type="common">Rhodospirillum fulvum</name>
    <dbReference type="NCBI Taxonomy" id="1082"/>
    <lineage>
        <taxon>Bacteria</taxon>
        <taxon>Pseudomonadati</taxon>
        <taxon>Pseudomonadota</taxon>
        <taxon>Alphaproteobacteria</taxon>
        <taxon>Rhodospirillales</taxon>
        <taxon>Rhodospirillaceae</taxon>
        <taxon>Magnetospirillum</taxon>
    </lineage>
</organism>
<dbReference type="PANTHER" id="PTHR42941:SF1">
    <property type="entry name" value="SLL1037 PROTEIN"/>
    <property type="match status" value="1"/>
</dbReference>
<evidence type="ECO:0000313" key="3">
    <source>
        <dbReference type="EMBL" id="SEH33651.1"/>
    </source>
</evidence>
<reference evidence="4" key="1">
    <citation type="submission" date="2016-10" db="EMBL/GenBank/DDBJ databases">
        <authorList>
            <person name="Varghese N."/>
            <person name="Submissions S."/>
        </authorList>
    </citation>
    <scope>NUCLEOTIDE SEQUENCE [LARGE SCALE GENOMIC DNA]</scope>
    <source>
        <strain evidence="4">DSM 13234</strain>
    </source>
</reference>
<accession>A0A1H6HCZ6</accession>
<proteinExistence type="predicted"/>
<dbReference type="OrthoDB" id="8477520at2"/>
<dbReference type="EMBL" id="FNWO01000005">
    <property type="protein sequence ID" value="SEH33651.1"/>
    <property type="molecule type" value="Genomic_DNA"/>
</dbReference>
<name>A0A1H6HCZ6_MAGFU</name>
<dbReference type="InterPro" id="IPR011852">
    <property type="entry name" value="TRAP_TAXI"/>
</dbReference>
<protein>
    <submittedName>
        <fullName evidence="3">Uncharacterized protein</fullName>
    </submittedName>
</protein>
<dbReference type="AlphaFoldDB" id="A0A1H6HCZ6"/>
<dbReference type="PANTHER" id="PTHR42941">
    <property type="entry name" value="SLL1037 PROTEIN"/>
    <property type="match status" value="1"/>
</dbReference>
<keyword evidence="2" id="KW-0732">Signal</keyword>
<feature type="chain" id="PRO_5010172743" evidence="2">
    <location>
        <begin position="25"/>
        <end position="330"/>
    </location>
</feature>
<dbReference type="Pfam" id="PF16868">
    <property type="entry name" value="NMT1_3"/>
    <property type="match status" value="1"/>
</dbReference>
<evidence type="ECO:0000256" key="1">
    <source>
        <dbReference type="SAM" id="MobiDB-lite"/>
    </source>
</evidence>
<feature type="region of interest" description="Disordered" evidence="1">
    <location>
        <begin position="307"/>
        <end position="330"/>
    </location>
</feature>
<sequence length="330" mass="34753">MILRPFSKLLTAACLALATPSALAAESRPLVIAGGEVTGYYFPVAGALCRVINKDHPRGMSCTVMPSSGSAANLSALKAGEVDLALVQSRAAQLAVAGEDGFREAGPMGDLRALMALHGEVAVVLSRPGSGIEQVGDLKGKRVNLGRPGSFQRMMAETVLDAAGLSQGDLSVLVELDLNEQVSELCQGNIDAAVFTGIHPMTEVQAAIEDCGATMVPIRAKSVESFLRKSPWVARFVVAGRTYDGQKSDVPALGMKTLLVTNRLSADEVADLMRTVWANFGALTRLHPVLNDLTRAEASRDGIPIRLHDGVERASAHPSEATDGEKSGKK</sequence>
<gene>
    <name evidence="3" type="ORF">SAMN04244559_01420</name>
</gene>
<feature type="signal peptide" evidence="2">
    <location>
        <begin position="1"/>
        <end position="24"/>
    </location>
</feature>
<dbReference type="RefSeq" id="WP_074766963.1">
    <property type="nucleotide sequence ID" value="NZ_FNWO01000005.1"/>
</dbReference>
<dbReference type="SUPFAM" id="SSF53850">
    <property type="entry name" value="Periplasmic binding protein-like II"/>
    <property type="match status" value="1"/>
</dbReference>
<dbReference type="Gene3D" id="3.40.190.10">
    <property type="entry name" value="Periplasmic binding protein-like II"/>
    <property type="match status" value="2"/>
</dbReference>
<dbReference type="NCBIfam" id="TIGR02122">
    <property type="entry name" value="TRAP_TAXI"/>
    <property type="match status" value="1"/>
</dbReference>
<dbReference type="Proteomes" id="UP000182983">
    <property type="component" value="Unassembled WGS sequence"/>
</dbReference>
<keyword evidence="4" id="KW-1185">Reference proteome</keyword>